<keyword evidence="1" id="KW-0812">Transmembrane</keyword>
<keyword evidence="1" id="KW-1133">Transmembrane helix</keyword>
<sequence length="332" mass="36239">MKIMQFLKQLAQVIRKHPFLTLGVVLCCFVLIGMILVLLTPNQKKTAVQIQTPTFFTKNAIQVQQVTISPSSSISTSPVPVLQVNQYQPQAFLPSTTQAFQFEQNTKVQNAYQSSDGSIIISPLGNDGTIQYVNTNNSLSDTNASNGVITKETAVTHIQQFLQKIGYPQSEINLDSPQVIYYQNGDEDAGVSEIPTSQGMFIYTLSFNGTGVGIGNAVPSQLQFIISTKGIVKAIIPPYISVTQTNQVITPFTADQIKQNIQKGLISVTDATQQRLSSSEISTLSIDTMEIEYRFDVDQNLLIPFIHITATATVDGNSVPVNAITPAINFSK</sequence>
<dbReference type="AlphaFoldDB" id="A0A317JQB3"/>
<dbReference type="Proteomes" id="UP000246104">
    <property type="component" value="Unassembled WGS sequence"/>
</dbReference>
<organism evidence="2 3">
    <name type="scientific">Candidatus Cerribacteria bacterium 'Amazon FNV 2010 28 9'</name>
    <dbReference type="NCBI Taxonomy" id="2081795"/>
    <lineage>
        <taxon>Bacteria</taxon>
        <taxon>Candidatus Cerribacteria</taxon>
    </lineage>
</organism>
<feature type="transmembrane region" description="Helical" evidence="1">
    <location>
        <begin position="20"/>
        <end position="39"/>
    </location>
</feature>
<comment type="caution">
    <text evidence="2">The sequence shown here is derived from an EMBL/GenBank/DDBJ whole genome shotgun (WGS) entry which is preliminary data.</text>
</comment>
<protein>
    <submittedName>
        <fullName evidence="2">Uncharacterized protein</fullName>
    </submittedName>
</protein>
<evidence type="ECO:0000313" key="2">
    <source>
        <dbReference type="EMBL" id="PWU23738.1"/>
    </source>
</evidence>
<accession>A0A317JQB3</accession>
<evidence type="ECO:0000313" key="3">
    <source>
        <dbReference type="Proteomes" id="UP000246104"/>
    </source>
</evidence>
<dbReference type="EMBL" id="PSRQ01000023">
    <property type="protein sequence ID" value="PWU23738.1"/>
    <property type="molecule type" value="Genomic_DNA"/>
</dbReference>
<proteinExistence type="predicted"/>
<keyword evidence="1" id="KW-0472">Membrane</keyword>
<evidence type="ECO:0000256" key="1">
    <source>
        <dbReference type="SAM" id="Phobius"/>
    </source>
</evidence>
<name>A0A317JQB3_9BACT</name>
<gene>
    <name evidence="2" type="ORF">C5B42_01775</name>
</gene>
<reference evidence="2 3" key="1">
    <citation type="submission" date="2018-02" db="EMBL/GenBank/DDBJ databases">
        <title>Genomic Reconstructions from Amazon Rainforest and Pasture Soil Reveal Novel Insights into the Physiology of Candidate Phyla in Tropical Sites.</title>
        <authorList>
            <person name="Kroeger M.E."/>
            <person name="Delmont T."/>
            <person name="Eren A.M."/>
            <person name="Guo J."/>
            <person name="Meyer K.M."/>
            <person name="Khan K."/>
            <person name="Rodrigues J.L.M."/>
            <person name="Bohannan B.J.M."/>
            <person name="Tringe S."/>
            <person name="Borges C.D."/>
            <person name="Tiedje J."/>
            <person name="Tsai S.M."/>
            <person name="Nusslein K."/>
        </authorList>
    </citation>
    <scope>NUCLEOTIDE SEQUENCE [LARGE SCALE GENOMIC DNA]</scope>
    <source>
        <strain evidence="2">Amazon FNV 2010 28 9</strain>
    </source>
</reference>